<dbReference type="GO" id="GO:0009507">
    <property type="term" value="C:chloroplast"/>
    <property type="evidence" value="ECO:0007669"/>
    <property type="project" value="UniProtKB-SubCell"/>
</dbReference>
<comment type="similarity">
    <text evidence="2">Belongs to the polyprenol kinase family.</text>
</comment>
<keyword evidence="12" id="KW-1133">Transmembrane helix</keyword>
<evidence type="ECO:0000256" key="10">
    <source>
        <dbReference type="ARBA" id="ARBA00022833"/>
    </source>
</evidence>
<dbReference type="InterPro" id="IPR039606">
    <property type="entry name" value="Phytol/farnesol_kinase"/>
</dbReference>
<evidence type="ECO:0000256" key="5">
    <source>
        <dbReference type="ARBA" id="ARBA00022679"/>
    </source>
</evidence>
<dbReference type="PROSITE" id="PS50865">
    <property type="entry name" value="ZF_MYND_2"/>
    <property type="match status" value="1"/>
</dbReference>
<keyword evidence="6" id="KW-0812">Transmembrane</keyword>
<dbReference type="OrthoDB" id="5945798at2759"/>
<dbReference type="EMBL" id="LHPG02000008">
    <property type="protein sequence ID" value="PRW56533.1"/>
    <property type="molecule type" value="Genomic_DNA"/>
</dbReference>
<evidence type="ECO:0000256" key="8">
    <source>
        <dbReference type="ARBA" id="ARBA00022771"/>
    </source>
</evidence>
<protein>
    <recommendedName>
        <fullName evidence="15">phytol kinase</fullName>
        <ecNumber evidence="15">2.7.1.182</ecNumber>
    </recommendedName>
</protein>
<dbReference type="GO" id="GO:0008270">
    <property type="term" value="F:zinc ion binding"/>
    <property type="evidence" value="ECO:0007669"/>
    <property type="project" value="UniProtKB-KW"/>
</dbReference>
<feature type="domain" description="MYND-type" evidence="18">
    <location>
        <begin position="51"/>
        <end position="99"/>
    </location>
</feature>
<evidence type="ECO:0000256" key="16">
    <source>
        <dbReference type="ARBA" id="ARBA00048889"/>
    </source>
</evidence>
<evidence type="ECO:0000313" key="20">
    <source>
        <dbReference type="Proteomes" id="UP000239899"/>
    </source>
</evidence>
<evidence type="ECO:0000256" key="4">
    <source>
        <dbReference type="ARBA" id="ARBA00022640"/>
    </source>
</evidence>
<sequence>MSDSRDLEFLLERAERARQLLSQDSHRGDADVQHFVAEMDALADLHGLFLNDDCTEPRQGLTEQQKQQLKKCSKCSAVAYCSRECQVRHWQEGGHKAECSRLAAERRK</sequence>
<dbReference type="Gene3D" id="6.10.140.2220">
    <property type="match status" value="1"/>
</dbReference>
<evidence type="ECO:0000256" key="2">
    <source>
        <dbReference type="ARBA" id="ARBA00010794"/>
    </source>
</evidence>
<dbReference type="Proteomes" id="UP000239899">
    <property type="component" value="Unassembled WGS sequence"/>
</dbReference>
<dbReference type="STRING" id="3076.A0A2P6TR64"/>
<keyword evidence="20" id="KW-1185">Reference proteome</keyword>
<comment type="pathway">
    <text evidence="14">Cofactor biosynthesis; tocopherol biosynthesis.</text>
</comment>
<dbReference type="InterPro" id="IPR002893">
    <property type="entry name" value="Znf_MYND"/>
</dbReference>
<evidence type="ECO:0000256" key="11">
    <source>
        <dbReference type="ARBA" id="ARBA00022946"/>
    </source>
</evidence>
<evidence type="ECO:0000256" key="14">
    <source>
        <dbReference type="ARBA" id="ARBA00024015"/>
    </source>
</evidence>
<accession>A0A2P6TR64</accession>
<evidence type="ECO:0000256" key="3">
    <source>
        <dbReference type="ARBA" id="ARBA00022528"/>
    </source>
</evidence>
<reference evidence="19 20" key="1">
    <citation type="journal article" date="2018" name="Plant J.">
        <title>Genome sequences of Chlorella sorokiniana UTEX 1602 and Micractinium conductrix SAG 241.80: implications to maltose excretion by a green alga.</title>
        <authorList>
            <person name="Arriola M.B."/>
            <person name="Velmurugan N."/>
            <person name="Zhang Y."/>
            <person name="Plunkett M.H."/>
            <person name="Hondzo H."/>
            <person name="Barney B.M."/>
        </authorList>
    </citation>
    <scope>NUCLEOTIDE SEQUENCE [LARGE SCALE GENOMIC DNA]</scope>
    <source>
        <strain evidence="20">UTEX 1602</strain>
    </source>
</reference>
<name>A0A2P6TR64_CHLSO</name>
<evidence type="ECO:0000256" key="17">
    <source>
        <dbReference type="PROSITE-ProRule" id="PRU00134"/>
    </source>
</evidence>
<gene>
    <name evidence="19" type="ORF">C2E21_4627</name>
</gene>
<keyword evidence="3" id="KW-0150">Chloroplast</keyword>
<evidence type="ECO:0000256" key="9">
    <source>
        <dbReference type="ARBA" id="ARBA00022777"/>
    </source>
</evidence>
<dbReference type="SUPFAM" id="SSF144232">
    <property type="entry name" value="HIT/MYND zinc finger-like"/>
    <property type="match status" value="1"/>
</dbReference>
<evidence type="ECO:0000256" key="1">
    <source>
        <dbReference type="ARBA" id="ARBA00004508"/>
    </source>
</evidence>
<dbReference type="GO" id="GO:0016020">
    <property type="term" value="C:membrane"/>
    <property type="evidence" value="ECO:0007669"/>
    <property type="project" value="UniProtKB-SubCell"/>
</dbReference>
<dbReference type="GO" id="GO:0010276">
    <property type="term" value="F:phytol kinase activity"/>
    <property type="evidence" value="ECO:0007669"/>
    <property type="project" value="UniProtKB-EC"/>
</dbReference>
<organism evidence="19 20">
    <name type="scientific">Chlorella sorokiniana</name>
    <name type="common">Freshwater green alga</name>
    <dbReference type="NCBI Taxonomy" id="3076"/>
    <lineage>
        <taxon>Eukaryota</taxon>
        <taxon>Viridiplantae</taxon>
        <taxon>Chlorophyta</taxon>
        <taxon>core chlorophytes</taxon>
        <taxon>Trebouxiophyceae</taxon>
        <taxon>Chlorellales</taxon>
        <taxon>Chlorellaceae</taxon>
        <taxon>Chlorella clade</taxon>
        <taxon>Chlorella</taxon>
    </lineage>
</organism>
<evidence type="ECO:0000256" key="13">
    <source>
        <dbReference type="ARBA" id="ARBA00023136"/>
    </source>
</evidence>
<comment type="catalytic activity">
    <reaction evidence="16">
        <text>phytol + CTP = phytyl phosphate + CDP + H(+)</text>
        <dbReference type="Rhea" id="RHEA:38055"/>
        <dbReference type="ChEBI" id="CHEBI:15378"/>
        <dbReference type="ChEBI" id="CHEBI:17327"/>
        <dbReference type="ChEBI" id="CHEBI:37563"/>
        <dbReference type="ChEBI" id="CHEBI:58069"/>
        <dbReference type="ChEBI" id="CHEBI:75483"/>
        <dbReference type="EC" id="2.7.1.182"/>
    </reaction>
</comment>
<evidence type="ECO:0000256" key="7">
    <source>
        <dbReference type="ARBA" id="ARBA00022723"/>
    </source>
</evidence>
<dbReference type="EC" id="2.7.1.182" evidence="15"/>
<dbReference type="Pfam" id="PF01753">
    <property type="entry name" value="zf-MYND"/>
    <property type="match status" value="1"/>
</dbReference>
<comment type="subcellular location">
    <subcellularLocation>
        <location evidence="1">Plastid</location>
        <location evidence="1">Chloroplast membrane</location>
        <topology evidence="1">Multi-pass membrane protein</topology>
    </subcellularLocation>
</comment>
<keyword evidence="10" id="KW-0862">Zinc</keyword>
<evidence type="ECO:0000256" key="12">
    <source>
        <dbReference type="ARBA" id="ARBA00022989"/>
    </source>
</evidence>
<keyword evidence="11" id="KW-0809">Transit peptide</keyword>
<keyword evidence="8 17" id="KW-0863">Zinc-finger</keyword>
<dbReference type="PANTHER" id="PTHR32523:SF8">
    <property type="entry name" value="DOLICHOL KINASE"/>
    <property type="match status" value="1"/>
</dbReference>
<proteinExistence type="inferred from homology"/>
<evidence type="ECO:0000259" key="18">
    <source>
        <dbReference type="PROSITE" id="PS50865"/>
    </source>
</evidence>
<comment type="caution">
    <text evidence="19">The sequence shown here is derived from an EMBL/GenBank/DDBJ whole genome shotgun (WGS) entry which is preliminary data.</text>
</comment>
<evidence type="ECO:0000256" key="6">
    <source>
        <dbReference type="ARBA" id="ARBA00022692"/>
    </source>
</evidence>
<keyword evidence="7" id="KW-0479">Metal-binding</keyword>
<keyword evidence="9" id="KW-0418">Kinase</keyword>
<dbReference type="AlphaFoldDB" id="A0A2P6TR64"/>
<evidence type="ECO:0000313" key="19">
    <source>
        <dbReference type="EMBL" id="PRW56533.1"/>
    </source>
</evidence>
<keyword evidence="5" id="KW-0808">Transferase</keyword>
<dbReference type="PANTHER" id="PTHR32523">
    <property type="entry name" value="PHYTOL KINASE 1, CHLOROPLASTIC"/>
    <property type="match status" value="1"/>
</dbReference>
<keyword evidence="4" id="KW-0934">Plastid</keyword>
<keyword evidence="13" id="KW-0472">Membrane</keyword>
<evidence type="ECO:0000256" key="15">
    <source>
        <dbReference type="ARBA" id="ARBA00039024"/>
    </source>
</evidence>